<dbReference type="HOGENOM" id="CLU_3439467_0_0_1"/>
<dbReference type="EMBL" id="AMYD01000121">
    <property type="protein sequence ID" value="EQB59170.1"/>
    <property type="molecule type" value="Genomic_DNA"/>
</dbReference>
<reference evidence="2" key="1">
    <citation type="journal article" date="2013" name="Mol. Plant Microbe Interact.">
        <title>Global aspects of pacC regulation of pathogenicity genes in Colletotrichum gloeosporioides as revealed by transcriptome analysis.</title>
        <authorList>
            <person name="Alkan N."/>
            <person name="Meng X."/>
            <person name="Friedlander G."/>
            <person name="Reuveni E."/>
            <person name="Sukno S."/>
            <person name="Sherman A."/>
            <person name="Thon M."/>
            <person name="Fluhr R."/>
            <person name="Prusky D."/>
        </authorList>
    </citation>
    <scope>NUCLEOTIDE SEQUENCE [LARGE SCALE GENOMIC DNA]</scope>
    <source>
        <strain evidence="2">Cg-14</strain>
    </source>
</reference>
<organism evidence="1 2">
    <name type="scientific">Colletotrichum gloeosporioides (strain Cg-14)</name>
    <name type="common">Anthracnose fungus</name>
    <name type="synonym">Glomerella cingulata</name>
    <dbReference type="NCBI Taxonomy" id="1237896"/>
    <lineage>
        <taxon>Eukaryota</taxon>
        <taxon>Fungi</taxon>
        <taxon>Dikarya</taxon>
        <taxon>Ascomycota</taxon>
        <taxon>Pezizomycotina</taxon>
        <taxon>Sordariomycetes</taxon>
        <taxon>Hypocreomycetidae</taxon>
        <taxon>Glomerellales</taxon>
        <taxon>Glomerellaceae</taxon>
        <taxon>Colletotrichum</taxon>
        <taxon>Colletotrichum gloeosporioides species complex</taxon>
    </lineage>
</organism>
<protein>
    <submittedName>
        <fullName evidence="1">Uncharacterized protein</fullName>
    </submittedName>
</protein>
<name>T0MDU6_COLGC</name>
<proteinExistence type="predicted"/>
<dbReference type="Proteomes" id="UP000015530">
    <property type="component" value="Unassembled WGS sequence"/>
</dbReference>
<sequence>MLNVLAED</sequence>
<evidence type="ECO:0000313" key="2">
    <source>
        <dbReference type="Proteomes" id="UP000015530"/>
    </source>
</evidence>
<evidence type="ECO:0000313" key="1">
    <source>
        <dbReference type="EMBL" id="EQB59170.1"/>
    </source>
</evidence>
<accession>T0MDU6</accession>
<comment type="caution">
    <text evidence="1">The sequence shown here is derived from an EMBL/GenBank/DDBJ whole genome shotgun (WGS) entry which is preliminary data.</text>
</comment>
<gene>
    <name evidence="1" type="ORF">CGLO_00480</name>
</gene>